<name>A0A2W1GR32_9PLEO</name>
<dbReference type="PROSITE" id="PS50090">
    <property type="entry name" value="MYB_LIKE"/>
    <property type="match status" value="1"/>
</dbReference>
<organism evidence="1 2">
    <name type="scientific">Pyrenophora tritici-repentis</name>
    <dbReference type="NCBI Taxonomy" id="45151"/>
    <lineage>
        <taxon>Eukaryota</taxon>
        <taxon>Fungi</taxon>
        <taxon>Dikarya</taxon>
        <taxon>Ascomycota</taxon>
        <taxon>Pezizomycotina</taxon>
        <taxon>Dothideomycetes</taxon>
        <taxon>Pleosporomycetidae</taxon>
        <taxon>Pleosporales</taxon>
        <taxon>Pleosporineae</taxon>
        <taxon>Pleosporaceae</taxon>
        <taxon>Pyrenophora</taxon>
    </lineage>
</organism>
<sequence>MLRGPAPPLKLRLEQKASQNRPLDKSPARKQVKWTPKEDNQVIKLRGEKMRWADIAKQLPGRNPLSCRLRYQNYLEKRVNWDEETKSKLARLYAQLKDQMWQKIATEMSVPWRSAESMHWQLGEQEMSARANGIVFQLHPAGIITGISPLPEAPVRSTFVSHGFPPANASQSMPNPSPMPPQLHQVPPPMFQPPMLQPPMHGYYHQ</sequence>
<evidence type="ECO:0000313" key="2">
    <source>
        <dbReference type="Proteomes" id="UP000245464"/>
    </source>
</evidence>
<gene>
    <name evidence="1" type="ORF">PtrM4_057670</name>
</gene>
<dbReference type="InterPro" id="IPR009057">
    <property type="entry name" value="Homeodomain-like_sf"/>
</dbReference>
<dbReference type="GO" id="GO:0000978">
    <property type="term" value="F:RNA polymerase II cis-regulatory region sequence-specific DNA binding"/>
    <property type="evidence" value="ECO:0007669"/>
    <property type="project" value="TreeGrafter"/>
</dbReference>
<proteinExistence type="predicted"/>
<dbReference type="KEGG" id="ptrr:90955359"/>
<comment type="caution">
    <text evidence="1">The sequence shown here is derived from an EMBL/GenBank/DDBJ whole genome shotgun (WGS) entry which is preliminary data.</text>
</comment>
<dbReference type="EMBL" id="NQIK02000002">
    <property type="protein sequence ID" value="KAF7574144.1"/>
    <property type="molecule type" value="Genomic_DNA"/>
</dbReference>
<dbReference type="InterPro" id="IPR001005">
    <property type="entry name" value="SANT/Myb"/>
</dbReference>
<evidence type="ECO:0000313" key="1">
    <source>
        <dbReference type="EMBL" id="KAF7574144.1"/>
    </source>
</evidence>
<dbReference type="AlphaFoldDB" id="A0A2W1GR32"/>
<protein>
    <submittedName>
        <fullName evidence="1">REB1, Myb superfamily protein</fullName>
    </submittedName>
</protein>
<dbReference type="PANTHER" id="PTHR45614:SF51">
    <property type="entry name" value="MYB-LIKE DNA-BINDING PROTEIN BAS1"/>
    <property type="match status" value="1"/>
</dbReference>
<accession>A0A2W1GR32</accession>
<dbReference type="InterPro" id="IPR017930">
    <property type="entry name" value="Myb_dom"/>
</dbReference>
<dbReference type="SMART" id="SM00717">
    <property type="entry name" value="SANT"/>
    <property type="match status" value="1"/>
</dbReference>
<dbReference type="Proteomes" id="UP000245464">
    <property type="component" value="Chromosome 2"/>
</dbReference>
<dbReference type="GeneID" id="90955359"/>
<dbReference type="PANTHER" id="PTHR45614">
    <property type="entry name" value="MYB PROTEIN-RELATED"/>
    <property type="match status" value="1"/>
</dbReference>
<dbReference type="CDD" id="cd00167">
    <property type="entry name" value="SANT"/>
    <property type="match status" value="1"/>
</dbReference>
<dbReference type="SUPFAM" id="SSF46689">
    <property type="entry name" value="Homeodomain-like"/>
    <property type="match status" value="1"/>
</dbReference>
<dbReference type="RefSeq" id="XP_065963978.1">
    <property type="nucleotide sequence ID" value="XM_066105351.1"/>
</dbReference>
<reference evidence="1 2" key="1">
    <citation type="journal article" date="2018" name="BMC Genomics">
        <title>Comparative genomics of the wheat fungal pathogen Pyrenophora tritici-repentis reveals chromosomal variations and genome plasticity.</title>
        <authorList>
            <person name="Moolhuijzen P."/>
            <person name="See P.T."/>
            <person name="Hane J.K."/>
            <person name="Shi G."/>
            <person name="Liu Z."/>
            <person name="Oliver R.P."/>
            <person name="Moffat C.S."/>
        </authorList>
    </citation>
    <scope>NUCLEOTIDE SEQUENCE [LARGE SCALE GENOMIC DNA]</scope>
    <source>
        <strain evidence="1">M4</strain>
    </source>
</reference>
<dbReference type="Gene3D" id="1.10.10.60">
    <property type="entry name" value="Homeodomain-like"/>
    <property type="match status" value="1"/>
</dbReference>
<dbReference type="GO" id="GO:0000981">
    <property type="term" value="F:DNA-binding transcription factor activity, RNA polymerase II-specific"/>
    <property type="evidence" value="ECO:0007669"/>
    <property type="project" value="TreeGrafter"/>
</dbReference>
<dbReference type="GO" id="GO:0005634">
    <property type="term" value="C:nucleus"/>
    <property type="evidence" value="ECO:0007669"/>
    <property type="project" value="TreeGrafter"/>
</dbReference>
<dbReference type="InterPro" id="IPR050560">
    <property type="entry name" value="MYB_TF"/>
</dbReference>
<dbReference type="Pfam" id="PF00249">
    <property type="entry name" value="Myb_DNA-binding"/>
    <property type="match status" value="1"/>
</dbReference>
<dbReference type="PROSITE" id="PS51294">
    <property type="entry name" value="HTH_MYB"/>
    <property type="match status" value="1"/>
</dbReference>